<dbReference type="Proteomes" id="UP000604241">
    <property type="component" value="Unassembled WGS sequence"/>
</dbReference>
<keyword evidence="2" id="KW-0808">Transferase</keyword>
<evidence type="ECO:0000313" key="3">
    <source>
        <dbReference type="EMBL" id="MBD7919251.1"/>
    </source>
</evidence>
<reference evidence="3 4" key="1">
    <citation type="submission" date="2020-08" db="EMBL/GenBank/DDBJ databases">
        <title>A Genomic Blueprint of the Chicken Gut Microbiome.</title>
        <authorList>
            <person name="Gilroy R."/>
            <person name="Ravi A."/>
            <person name="Getino M."/>
            <person name="Pursley I."/>
            <person name="Horton D.L."/>
            <person name="Alikhan N.-F."/>
            <person name="Baker D."/>
            <person name="Gharbi K."/>
            <person name="Hall N."/>
            <person name="Watson M."/>
            <person name="Adriaenssens E.M."/>
            <person name="Foster-Nyarko E."/>
            <person name="Jarju S."/>
            <person name="Secka A."/>
            <person name="Antonio M."/>
            <person name="Oren A."/>
            <person name="Chaudhuri R."/>
            <person name="La Ragione R.M."/>
            <person name="Hildebrand F."/>
            <person name="Pallen M.J."/>
        </authorList>
    </citation>
    <scope>NUCLEOTIDE SEQUENCE [LARGE SCALE GENOMIC DNA]</scope>
    <source>
        <strain evidence="3 4">Sa3CUA2</strain>
    </source>
</reference>
<dbReference type="InterPro" id="IPR051159">
    <property type="entry name" value="Hexapeptide_acetyltransf"/>
</dbReference>
<name>A0ABR8QFP6_9CELL</name>
<comment type="similarity">
    <text evidence="1">Belongs to the transferase hexapeptide repeat family.</text>
</comment>
<dbReference type="InterPro" id="IPR011004">
    <property type="entry name" value="Trimer_LpxA-like_sf"/>
</dbReference>
<dbReference type="Gene3D" id="2.160.10.10">
    <property type="entry name" value="Hexapeptide repeat proteins"/>
    <property type="match status" value="1"/>
</dbReference>
<dbReference type="SUPFAM" id="SSF51161">
    <property type="entry name" value="Trimeric LpxA-like enzymes"/>
    <property type="match status" value="1"/>
</dbReference>
<evidence type="ECO:0000256" key="1">
    <source>
        <dbReference type="ARBA" id="ARBA00007274"/>
    </source>
</evidence>
<protein>
    <submittedName>
        <fullName evidence="3">Acetyltransferase</fullName>
    </submittedName>
</protein>
<evidence type="ECO:0000256" key="2">
    <source>
        <dbReference type="ARBA" id="ARBA00022679"/>
    </source>
</evidence>
<dbReference type="PANTHER" id="PTHR23416">
    <property type="entry name" value="SIALIC ACID SYNTHASE-RELATED"/>
    <property type="match status" value="1"/>
</dbReference>
<sequence length="186" mass="20378">MDGQPRVIPLAEVPPAPTGWGRPGWHVALWRLTEWAVVSNALQPSSALRVAVLRRFGARIGTGVVIRPRVRVRFPWNLEIGDDCWIGEGVWISNRERVVLEHDVVLSQETFVTTGSHDARRDMRVVARPVVVRAGAWVTTRCIVLGGVEVGTSAVVTPGTTVRSDVPAGMVVGQPEPQVLRARFPD</sequence>
<gene>
    <name evidence="3" type="ORF">H9657_13320</name>
</gene>
<dbReference type="EMBL" id="JACSQV010000011">
    <property type="protein sequence ID" value="MBD7919251.1"/>
    <property type="molecule type" value="Genomic_DNA"/>
</dbReference>
<accession>A0ABR8QFP6</accession>
<keyword evidence="4" id="KW-1185">Reference proteome</keyword>
<evidence type="ECO:0000313" key="4">
    <source>
        <dbReference type="Proteomes" id="UP000604241"/>
    </source>
</evidence>
<dbReference type="RefSeq" id="WP_191783903.1">
    <property type="nucleotide sequence ID" value="NZ_JACSQV010000011.1"/>
</dbReference>
<proteinExistence type="inferred from homology"/>
<comment type="caution">
    <text evidence="3">The sequence shown here is derived from an EMBL/GenBank/DDBJ whole genome shotgun (WGS) entry which is preliminary data.</text>
</comment>
<dbReference type="PANTHER" id="PTHR23416:SF23">
    <property type="entry name" value="ACETYLTRANSFERASE C18B11.09C-RELATED"/>
    <property type="match status" value="1"/>
</dbReference>
<organism evidence="3 4">
    <name type="scientific">Cellulomonas avistercoris</name>
    <dbReference type="NCBI Taxonomy" id="2762242"/>
    <lineage>
        <taxon>Bacteria</taxon>
        <taxon>Bacillati</taxon>
        <taxon>Actinomycetota</taxon>
        <taxon>Actinomycetes</taxon>
        <taxon>Micrococcales</taxon>
        <taxon>Cellulomonadaceae</taxon>
        <taxon>Cellulomonas</taxon>
    </lineage>
</organism>